<protein>
    <recommendedName>
        <fullName evidence="2">Thiamine-binding protein domain-containing protein</fullName>
    </recommendedName>
</protein>
<dbReference type="PANTHER" id="PTHR33777">
    <property type="entry name" value="UPF0045 PROTEIN ECM15"/>
    <property type="match status" value="1"/>
</dbReference>
<keyword evidence="4" id="KW-1185">Reference proteome</keyword>
<reference evidence="3 4" key="1">
    <citation type="journal article" date="2010" name="Stand. Genomic Sci.">
        <title>Complete genome sequence of Denitrovibrio acetiphilus type strain (N2460).</title>
        <authorList>
            <person name="Kiss H."/>
            <person name="Lang E."/>
            <person name="Lapidus A."/>
            <person name="Copeland A."/>
            <person name="Nolan M."/>
            <person name="Glavina Del Rio T."/>
            <person name="Chen F."/>
            <person name="Lucas S."/>
            <person name="Tice H."/>
            <person name="Cheng J.F."/>
            <person name="Han C."/>
            <person name="Goodwin L."/>
            <person name="Pitluck S."/>
            <person name="Liolios K."/>
            <person name="Pati A."/>
            <person name="Ivanova N."/>
            <person name="Mavromatis K."/>
            <person name="Chen A."/>
            <person name="Palaniappan K."/>
            <person name="Land M."/>
            <person name="Hauser L."/>
            <person name="Chang Y.J."/>
            <person name="Jeffries C.D."/>
            <person name="Detter J.C."/>
            <person name="Brettin T."/>
            <person name="Spring S."/>
            <person name="Rohde M."/>
            <person name="Goker M."/>
            <person name="Woyke T."/>
            <person name="Bristow J."/>
            <person name="Eisen J.A."/>
            <person name="Markowitz V."/>
            <person name="Hugenholtz P."/>
            <person name="Kyrpides N.C."/>
            <person name="Klenk H.P."/>
        </authorList>
    </citation>
    <scope>NUCLEOTIDE SEQUENCE [LARGE SCALE GENOMIC DNA]</scope>
    <source>
        <strain evidence="4">DSM 12809 / NBRC 114555 / N2460</strain>
    </source>
</reference>
<dbReference type="InterPro" id="IPR002767">
    <property type="entry name" value="Thiamine_BP"/>
</dbReference>
<dbReference type="Gene3D" id="3.30.70.930">
    <property type="match status" value="1"/>
</dbReference>
<dbReference type="InterPro" id="IPR029756">
    <property type="entry name" value="MTH1187/YkoF-like"/>
</dbReference>
<feature type="domain" description="Thiamine-binding protein" evidence="2">
    <location>
        <begin position="6"/>
        <end position="93"/>
    </location>
</feature>
<dbReference type="SUPFAM" id="SSF89957">
    <property type="entry name" value="MTH1187/YkoF-like"/>
    <property type="match status" value="1"/>
</dbReference>
<name>D4H796_DENA2</name>
<dbReference type="HOGENOM" id="CLU_137479_3_1_0"/>
<dbReference type="EMBL" id="CP001968">
    <property type="protein sequence ID" value="ADD67895.1"/>
    <property type="molecule type" value="Genomic_DNA"/>
</dbReference>
<evidence type="ECO:0000313" key="4">
    <source>
        <dbReference type="Proteomes" id="UP000002012"/>
    </source>
</evidence>
<dbReference type="AlphaFoldDB" id="D4H796"/>
<comment type="similarity">
    <text evidence="1">Belongs to the UPF0045 family.</text>
</comment>
<dbReference type="NCBIfam" id="TIGR00106">
    <property type="entry name" value="MTH1187 family thiamine-binding protein"/>
    <property type="match status" value="1"/>
</dbReference>
<dbReference type="PaxDb" id="522772-Dacet_1123"/>
<dbReference type="Pfam" id="PF01910">
    <property type="entry name" value="Thiamine_BP"/>
    <property type="match status" value="1"/>
</dbReference>
<dbReference type="PANTHER" id="PTHR33777:SF1">
    <property type="entry name" value="UPF0045 PROTEIN ECM15"/>
    <property type="match status" value="1"/>
</dbReference>
<evidence type="ECO:0000313" key="3">
    <source>
        <dbReference type="EMBL" id="ADD67895.1"/>
    </source>
</evidence>
<organism evidence="3 4">
    <name type="scientific">Denitrovibrio acetiphilus (strain DSM 12809 / NBRC 114555 / N2460)</name>
    <dbReference type="NCBI Taxonomy" id="522772"/>
    <lineage>
        <taxon>Bacteria</taxon>
        <taxon>Pseudomonadati</taxon>
        <taxon>Deferribacterota</taxon>
        <taxon>Deferribacteres</taxon>
        <taxon>Deferribacterales</taxon>
        <taxon>Geovibrionaceae</taxon>
        <taxon>Denitrovibrio</taxon>
    </lineage>
</organism>
<dbReference type="InParanoid" id="D4H796"/>
<dbReference type="InterPro" id="IPR051614">
    <property type="entry name" value="UPF0045_domain"/>
</dbReference>
<dbReference type="KEGG" id="dap:Dacet_1123"/>
<sequence length="97" mass="10685">MSAMAFVSITPLGDGESVSCYVSRAVKVIKESGLEWQLTPMGTIIEGDRLEDVLAVINKASEILEECNRLSISIKIDYRRDRAGGLDKKVKSVLEKL</sequence>
<accession>D4H796</accession>
<dbReference type="GO" id="GO:0005829">
    <property type="term" value="C:cytosol"/>
    <property type="evidence" value="ECO:0007669"/>
    <property type="project" value="TreeGrafter"/>
</dbReference>
<evidence type="ECO:0000259" key="2">
    <source>
        <dbReference type="Pfam" id="PF01910"/>
    </source>
</evidence>
<dbReference type="STRING" id="522772.Dacet_1123"/>
<proteinExistence type="inferred from homology"/>
<dbReference type="OrthoDB" id="5886358at2"/>
<gene>
    <name evidence="3" type="ordered locus">Dacet_1123</name>
</gene>
<dbReference type="Proteomes" id="UP000002012">
    <property type="component" value="Chromosome"/>
</dbReference>
<evidence type="ECO:0000256" key="1">
    <source>
        <dbReference type="ARBA" id="ARBA00010272"/>
    </source>
</evidence>
<dbReference type="eggNOG" id="COG0011">
    <property type="taxonomic scope" value="Bacteria"/>
</dbReference>